<protein>
    <submittedName>
        <fullName evidence="2">Actin</fullName>
    </submittedName>
</protein>
<reference evidence="3" key="1">
    <citation type="journal article" date="2006" name="PLoS Biol.">
        <title>Macronuclear genome sequence of the ciliate Tetrahymena thermophila, a model eukaryote.</title>
        <authorList>
            <person name="Eisen J.A."/>
            <person name="Coyne R.S."/>
            <person name="Wu M."/>
            <person name="Wu D."/>
            <person name="Thiagarajan M."/>
            <person name="Wortman J.R."/>
            <person name="Badger J.H."/>
            <person name="Ren Q."/>
            <person name="Amedeo P."/>
            <person name="Jones K.M."/>
            <person name="Tallon L.J."/>
            <person name="Delcher A.L."/>
            <person name="Salzberg S.L."/>
            <person name="Silva J.C."/>
            <person name="Haas B.J."/>
            <person name="Majoros W.H."/>
            <person name="Farzad M."/>
            <person name="Carlton J.M."/>
            <person name="Smith R.K. Jr."/>
            <person name="Garg J."/>
            <person name="Pearlman R.E."/>
            <person name="Karrer K.M."/>
            <person name="Sun L."/>
            <person name="Manning G."/>
            <person name="Elde N.C."/>
            <person name="Turkewitz A.P."/>
            <person name="Asai D.J."/>
            <person name="Wilkes D.E."/>
            <person name="Wang Y."/>
            <person name="Cai H."/>
            <person name="Collins K."/>
            <person name="Stewart B.A."/>
            <person name="Lee S.R."/>
            <person name="Wilamowska K."/>
            <person name="Weinberg Z."/>
            <person name="Ruzzo W.L."/>
            <person name="Wloga D."/>
            <person name="Gaertig J."/>
            <person name="Frankel J."/>
            <person name="Tsao C.-C."/>
            <person name="Gorovsky M.A."/>
            <person name="Keeling P.J."/>
            <person name="Waller R.F."/>
            <person name="Patron N.J."/>
            <person name="Cherry J.M."/>
            <person name="Stover N.A."/>
            <person name="Krieger C.J."/>
            <person name="del Toro C."/>
            <person name="Ryder H.F."/>
            <person name="Williamson S.C."/>
            <person name="Barbeau R.A."/>
            <person name="Hamilton E.P."/>
            <person name="Orias E."/>
        </authorList>
    </citation>
    <scope>NUCLEOTIDE SEQUENCE [LARGE SCALE GENOMIC DNA]</scope>
    <source>
        <strain evidence="3">SB210</strain>
    </source>
</reference>
<accession>I7MJH9</accession>
<comment type="catalytic activity">
    <reaction evidence="1">
        <text>ATP + H2O = ADP + phosphate + H(+)</text>
        <dbReference type="Rhea" id="RHEA:13065"/>
        <dbReference type="ChEBI" id="CHEBI:15377"/>
        <dbReference type="ChEBI" id="CHEBI:15378"/>
        <dbReference type="ChEBI" id="CHEBI:30616"/>
        <dbReference type="ChEBI" id="CHEBI:43474"/>
        <dbReference type="ChEBI" id="CHEBI:456216"/>
    </reaction>
</comment>
<dbReference type="Gene3D" id="3.90.640.10">
    <property type="entry name" value="Actin, Chain A, domain 4"/>
    <property type="match status" value="1"/>
</dbReference>
<sequence length="504" mass="58735">MFKKPSNLLNLMLKYGSKLLMVSYFVNAEQAKIIIEFYKLINQAIEINQMKNFLSKRNKSSPYIKDNNALPSIKSQESVKCVSIKSIETDAGNQSFGKLINKQRKSSTLINNHVKFASDTQISPLINNNSEHFLHSNNKLRSLISTKDTLECINQSASSMPLIPQEQKSQITHQSIKKNTSKSLVDLFSKNKKQKSDKEIKEENGFQLGSTKYQIKKQQFYNEVSELQKLINSTQIKRESKKLTSLMNRRDSHLFHFFQPLIQLSVLNEDYHQYSKYQGISPIIMKEYTNQNYLSNVLQNNGTGLILVENFGVVSVIPSFEFVVKESDCYKHPMDTNFLVDIMKELVLYQFQIANFIDQEINEMCKEIVLKHCYFAQNYKSEKADFIQSYIHWTVYKKPLEQLRDNGRSFNDLMLTVYLGHEQIDCPESIFSPTGKNSYLPSLQDIIRSTLRKFSYEEIEQILSNVICIGNYFNLKGFKERLRQDLKNMYKTIDIQPEIRIFQI</sequence>
<evidence type="ECO:0000256" key="1">
    <source>
        <dbReference type="ARBA" id="ARBA00049360"/>
    </source>
</evidence>
<evidence type="ECO:0000313" key="2">
    <source>
        <dbReference type="EMBL" id="EAR96370.2"/>
    </source>
</evidence>
<dbReference type="GeneID" id="7825891"/>
<gene>
    <name evidence="2" type="ORF">TTHERM_00189390</name>
</gene>
<keyword evidence="3" id="KW-1185">Reference proteome</keyword>
<name>I7MJH9_TETTS</name>
<dbReference type="InParanoid" id="I7MJH9"/>
<dbReference type="InterPro" id="IPR004000">
    <property type="entry name" value="Actin"/>
</dbReference>
<dbReference type="SUPFAM" id="SSF53067">
    <property type="entry name" value="Actin-like ATPase domain"/>
    <property type="match status" value="1"/>
</dbReference>
<dbReference type="InterPro" id="IPR043129">
    <property type="entry name" value="ATPase_NBD"/>
</dbReference>
<dbReference type="Proteomes" id="UP000009168">
    <property type="component" value="Unassembled WGS sequence"/>
</dbReference>
<dbReference type="EMBL" id="GG662693">
    <property type="protein sequence ID" value="EAR96370.2"/>
    <property type="molecule type" value="Genomic_DNA"/>
</dbReference>
<dbReference type="KEGG" id="tet:TTHERM_00189390"/>
<evidence type="ECO:0000313" key="3">
    <source>
        <dbReference type="Proteomes" id="UP000009168"/>
    </source>
</evidence>
<dbReference type="PANTHER" id="PTHR11937">
    <property type="entry name" value="ACTIN"/>
    <property type="match status" value="1"/>
</dbReference>
<organism evidence="2 3">
    <name type="scientific">Tetrahymena thermophila (strain SB210)</name>
    <dbReference type="NCBI Taxonomy" id="312017"/>
    <lineage>
        <taxon>Eukaryota</taxon>
        <taxon>Sar</taxon>
        <taxon>Alveolata</taxon>
        <taxon>Ciliophora</taxon>
        <taxon>Intramacronucleata</taxon>
        <taxon>Oligohymenophorea</taxon>
        <taxon>Hymenostomatida</taxon>
        <taxon>Tetrahymenina</taxon>
        <taxon>Tetrahymenidae</taxon>
        <taxon>Tetrahymena</taxon>
    </lineage>
</organism>
<dbReference type="Gene3D" id="3.30.420.40">
    <property type="match status" value="1"/>
</dbReference>
<dbReference type="AlphaFoldDB" id="I7MJH9"/>
<proteinExistence type="predicted"/>
<dbReference type="RefSeq" id="XP_001016615.2">
    <property type="nucleotide sequence ID" value="XM_001016615.2"/>
</dbReference>